<name>A0AAV4PLI7_9ARAC</name>
<evidence type="ECO:0000256" key="1">
    <source>
        <dbReference type="SAM" id="MobiDB-lite"/>
    </source>
</evidence>
<sequence length="112" mass="12299">MDTPPYPLPFAGTLTPVEQLLGPRLGEDCVKQGGPGESPEEQQMAPAAEVPAHQLEALLLRPPAGRPQLHALPHRRDERQSSASFSAHKLESCRSFGIPSEDSCQFDVMWRD</sequence>
<dbReference type="Proteomes" id="UP001054837">
    <property type="component" value="Unassembled WGS sequence"/>
</dbReference>
<gene>
    <name evidence="2" type="ORF">CDAR_94991</name>
</gene>
<accession>A0AAV4PLI7</accession>
<protein>
    <submittedName>
        <fullName evidence="2">Uncharacterized protein</fullName>
    </submittedName>
</protein>
<evidence type="ECO:0000313" key="3">
    <source>
        <dbReference type="Proteomes" id="UP001054837"/>
    </source>
</evidence>
<proteinExistence type="predicted"/>
<organism evidence="2 3">
    <name type="scientific">Caerostris darwini</name>
    <dbReference type="NCBI Taxonomy" id="1538125"/>
    <lineage>
        <taxon>Eukaryota</taxon>
        <taxon>Metazoa</taxon>
        <taxon>Ecdysozoa</taxon>
        <taxon>Arthropoda</taxon>
        <taxon>Chelicerata</taxon>
        <taxon>Arachnida</taxon>
        <taxon>Araneae</taxon>
        <taxon>Araneomorphae</taxon>
        <taxon>Entelegynae</taxon>
        <taxon>Araneoidea</taxon>
        <taxon>Araneidae</taxon>
        <taxon>Caerostris</taxon>
    </lineage>
</organism>
<feature type="region of interest" description="Disordered" evidence="1">
    <location>
        <begin position="62"/>
        <end position="86"/>
    </location>
</feature>
<evidence type="ECO:0000313" key="2">
    <source>
        <dbReference type="EMBL" id="GIX97026.1"/>
    </source>
</evidence>
<keyword evidence="3" id="KW-1185">Reference proteome</keyword>
<reference evidence="2 3" key="1">
    <citation type="submission" date="2021-06" db="EMBL/GenBank/DDBJ databases">
        <title>Caerostris darwini draft genome.</title>
        <authorList>
            <person name="Kono N."/>
            <person name="Arakawa K."/>
        </authorList>
    </citation>
    <scope>NUCLEOTIDE SEQUENCE [LARGE SCALE GENOMIC DNA]</scope>
</reference>
<comment type="caution">
    <text evidence="2">The sequence shown here is derived from an EMBL/GenBank/DDBJ whole genome shotgun (WGS) entry which is preliminary data.</text>
</comment>
<dbReference type="AlphaFoldDB" id="A0AAV4PLI7"/>
<feature type="region of interest" description="Disordered" evidence="1">
    <location>
        <begin position="25"/>
        <end position="48"/>
    </location>
</feature>
<dbReference type="EMBL" id="BPLQ01003002">
    <property type="protein sequence ID" value="GIX97026.1"/>
    <property type="molecule type" value="Genomic_DNA"/>
</dbReference>